<dbReference type="Proteomes" id="UP000238762">
    <property type="component" value="Unassembled WGS sequence"/>
</dbReference>
<accession>A0A2T1C2C1</accession>
<dbReference type="SUPFAM" id="SSF53335">
    <property type="entry name" value="S-adenosyl-L-methionine-dependent methyltransferases"/>
    <property type="match status" value="2"/>
</dbReference>
<keyword evidence="3" id="KW-0808">Transferase</keyword>
<feature type="region of interest" description="Disordered" evidence="1">
    <location>
        <begin position="834"/>
        <end position="854"/>
    </location>
</feature>
<name>A0A2T1C2C1_9CYAN</name>
<dbReference type="Gene3D" id="3.40.50.150">
    <property type="entry name" value="Vaccinia Virus protein VP39"/>
    <property type="match status" value="2"/>
</dbReference>
<dbReference type="Pfam" id="PF06634">
    <property type="entry name" value="DUF1156"/>
    <property type="match status" value="1"/>
</dbReference>
<feature type="domain" description="DUF1156" evidence="2">
    <location>
        <begin position="13"/>
        <end position="60"/>
    </location>
</feature>
<dbReference type="AlphaFoldDB" id="A0A2T1C2C1"/>
<evidence type="ECO:0000256" key="1">
    <source>
        <dbReference type="SAM" id="MobiDB-lite"/>
    </source>
</evidence>
<dbReference type="RefSeq" id="WP_106289190.1">
    <property type="nucleotide sequence ID" value="NZ_CAWNTC010000072.1"/>
</dbReference>
<dbReference type="GO" id="GO:0032259">
    <property type="term" value="P:methylation"/>
    <property type="evidence" value="ECO:0007669"/>
    <property type="project" value="UniProtKB-KW"/>
</dbReference>
<dbReference type="GO" id="GO:0008168">
    <property type="term" value="F:methyltransferase activity"/>
    <property type="evidence" value="ECO:0007669"/>
    <property type="project" value="UniProtKB-KW"/>
</dbReference>
<evidence type="ECO:0000313" key="4">
    <source>
        <dbReference type="Proteomes" id="UP000238762"/>
    </source>
</evidence>
<dbReference type="InterPro" id="IPR009537">
    <property type="entry name" value="DUF1156"/>
</dbReference>
<dbReference type="EMBL" id="PVWJ01000063">
    <property type="protein sequence ID" value="PSB02354.1"/>
    <property type="molecule type" value="Genomic_DNA"/>
</dbReference>
<evidence type="ECO:0000259" key="2">
    <source>
        <dbReference type="Pfam" id="PF06634"/>
    </source>
</evidence>
<sequence length="1021" mass="114123">MTQYPKRLIEVDLPIKRISAHARREKSIRHGHISTLHIWWARRPLAACRAVICASLWIDPADELCPQIFRDRAAEIVIEFAKKAATDKDLSDKCSSENWSKWQSIAKSHQSLDSEKLDGLKALREALLDFIADFANWDNSTQPDYLETARALTQAAHEALGGEVGTRPLVVDPFAGGGSIPLEALRVGADAFASDLNPVAVLLNKVVLEYIPKYGQRLADEVRKWGQWVKEEAEKELAEFYPKDEDGSTPIAYLWARTIISEAPDDGTGIPVEVPLMRSLWLAKKAGRYKALRWVRDASGVVQTETVEVTYADGVTRQVRRPLLEIFEPKSEKEVEKGTVARGSGTCPVTGYTTPVASVRRQIVSRWGGTNDARLICIITTNNKDKKRYFRLSTANDYRCVGNSYRKLKDLIENHCGTIDILPNEPMNQNNSNLVSGRGYGFTKWSELFSYRQLLSLTTFVRLVSSVNSLLADEEKEFVTAVQACLGLVIDRVADRCSSFCRYDPSPTMSGINNTFSRQAISMIWDFAEGDPTSKRSGGWEQCLEWLVNVIHFESVADKNIGDVELASATDHPLPDDFAQAFISDPPYYDAIEYSDLSDFFYVWLKRSLPKSLSTFFTEELTPKKGECIVSQHRNQNKVYFETTMAKAMFEGQRVLSPDGVGIIVFAHKSTSGWESQLQAMVNAGWIVTGSWAIDTEMGTRMNARNAATLASSVHLVCRPRSNNEIGDWRDVLQKLPKRIHEWMPRLAEQGVVGADAIFACLGPALEIFSRYSSVEKASGEIVPLREYLEYVWAAISKEALSTIFKDADTSSFEEDARLTAMWLWTLSTGETETSKASTPYEEEISDDEDEEGSASKKVKITGFVLEYDAARKIAQGLGVHLETLTHLVEVKGNKARLLPVKERSAYLFGKEGTIADTPKKTKGNKQLTLAGILDELPEDEYGEIKIARIGETICDKVHQAMLLFNSGRSEALKRFLVNEGIGSDARFWQLAQSFLALYPTGSDEKRWVDGLLARKKGLGL</sequence>
<protein>
    <submittedName>
        <fullName evidence="3">Adenine-specific DNA methylase</fullName>
    </submittedName>
</protein>
<evidence type="ECO:0000313" key="3">
    <source>
        <dbReference type="EMBL" id="PSB02354.1"/>
    </source>
</evidence>
<feature type="compositionally biased region" description="Acidic residues" evidence="1">
    <location>
        <begin position="841"/>
        <end position="853"/>
    </location>
</feature>
<gene>
    <name evidence="3" type="ORF">C7B64_13525</name>
</gene>
<dbReference type="InterPro" id="IPR029063">
    <property type="entry name" value="SAM-dependent_MTases_sf"/>
</dbReference>
<keyword evidence="3" id="KW-0489">Methyltransferase</keyword>
<reference evidence="3 4" key="2">
    <citation type="submission" date="2018-03" db="EMBL/GenBank/DDBJ databases">
        <title>The ancient ancestry and fast evolution of plastids.</title>
        <authorList>
            <person name="Moore K.R."/>
            <person name="Magnabosco C."/>
            <person name="Momper L."/>
            <person name="Gold D.A."/>
            <person name="Bosak T."/>
            <person name="Fournier G.P."/>
        </authorList>
    </citation>
    <scope>NUCLEOTIDE SEQUENCE [LARGE SCALE GENOMIC DNA]</scope>
    <source>
        <strain evidence="3 4">CCAP 1448/3</strain>
    </source>
</reference>
<dbReference type="OrthoDB" id="9800801at2"/>
<comment type="caution">
    <text evidence="3">The sequence shown here is derived from an EMBL/GenBank/DDBJ whole genome shotgun (WGS) entry which is preliminary data.</text>
</comment>
<organism evidence="3 4">
    <name type="scientific">Merismopedia glauca CCAP 1448/3</name>
    <dbReference type="NCBI Taxonomy" id="1296344"/>
    <lineage>
        <taxon>Bacteria</taxon>
        <taxon>Bacillati</taxon>
        <taxon>Cyanobacteriota</taxon>
        <taxon>Cyanophyceae</taxon>
        <taxon>Synechococcales</taxon>
        <taxon>Merismopediaceae</taxon>
        <taxon>Merismopedia</taxon>
    </lineage>
</organism>
<keyword evidence="4" id="KW-1185">Reference proteome</keyword>
<proteinExistence type="predicted"/>
<reference evidence="3 4" key="1">
    <citation type="submission" date="2018-02" db="EMBL/GenBank/DDBJ databases">
        <authorList>
            <person name="Cohen D.B."/>
            <person name="Kent A.D."/>
        </authorList>
    </citation>
    <scope>NUCLEOTIDE SEQUENCE [LARGE SCALE GENOMIC DNA]</scope>
    <source>
        <strain evidence="3 4">CCAP 1448/3</strain>
    </source>
</reference>